<accession>A0A518VC49</accession>
<proteinExistence type="predicted"/>
<reference evidence="1 2" key="1">
    <citation type="submission" date="2018-11" db="EMBL/GenBank/DDBJ databases">
        <title>Phylogenetic determinants of toxin gene distribution in genomes of Brevibacillus laterosporus.</title>
        <authorList>
            <person name="Glare T.R."/>
            <person name="Durrant A."/>
            <person name="Berry C."/>
            <person name="Palma L."/>
            <person name="Ormskirk M."/>
            <person name="Cox M.O."/>
        </authorList>
    </citation>
    <scope>NUCLEOTIDE SEQUENCE [LARGE SCALE GENOMIC DNA]</scope>
    <source>
        <strain evidence="1 2">1821L</strain>
    </source>
</reference>
<evidence type="ECO:0008006" key="3">
    <source>
        <dbReference type="Google" id="ProtNLM"/>
    </source>
</evidence>
<evidence type="ECO:0000313" key="2">
    <source>
        <dbReference type="Proteomes" id="UP000319432"/>
    </source>
</evidence>
<name>A0A518VC49_BRELA</name>
<protein>
    <recommendedName>
        <fullName evidence="3">Pre-toxin TG domain-containing protein</fullName>
    </recommendedName>
</protein>
<sequence length="265" mass="29798">MLSVSSASNSYRQNMNSAREVMAVKNQQEQRNNDHLQGNIQNDSVQISKEGKQLYLASASASSNSWWDDLKDTASDWIDSSKRWLVDAGNFLLDAAKAGLDFLILDDVKTIFDPKASDVEKGFAILSLFPAGKGAKAGKKTYDLLKKYGDDVVDLANDVLKGRQKIGKYFVKSRIDEDSLILRETERAMKDKRVQDDANNLVKRFLAGGKSGKGSRHLFGDVWELRGDSGARVYYRIKNDTFEILGKSNKDNQDTVLKRLRKLYD</sequence>
<keyword evidence="2" id="KW-1185">Reference proteome</keyword>
<dbReference type="OrthoDB" id="41445at2"/>
<gene>
    <name evidence="1" type="ORF">EEL30_21215</name>
</gene>
<evidence type="ECO:0000313" key="1">
    <source>
        <dbReference type="EMBL" id="QDX94573.1"/>
    </source>
</evidence>
<organism evidence="1 2">
    <name type="scientific">Brevibacillus laterosporus</name>
    <name type="common">Bacillus laterosporus</name>
    <dbReference type="NCBI Taxonomy" id="1465"/>
    <lineage>
        <taxon>Bacteria</taxon>
        <taxon>Bacillati</taxon>
        <taxon>Bacillota</taxon>
        <taxon>Bacilli</taxon>
        <taxon>Bacillales</taxon>
        <taxon>Paenibacillaceae</taxon>
        <taxon>Brevibacillus</taxon>
    </lineage>
</organism>
<dbReference type="Proteomes" id="UP000319432">
    <property type="component" value="Chromosome"/>
</dbReference>
<dbReference type="AlphaFoldDB" id="A0A518VC49"/>
<dbReference type="EMBL" id="CP033464">
    <property type="protein sequence ID" value="QDX94573.1"/>
    <property type="molecule type" value="Genomic_DNA"/>
</dbReference>